<organism evidence="1 2">
    <name type="scientific">Rhodococcoides trifolii</name>
    <dbReference type="NCBI Taxonomy" id="908250"/>
    <lineage>
        <taxon>Bacteria</taxon>
        <taxon>Bacillati</taxon>
        <taxon>Actinomycetota</taxon>
        <taxon>Actinomycetes</taxon>
        <taxon>Mycobacteriales</taxon>
        <taxon>Nocardiaceae</taxon>
        <taxon>Rhodococcoides</taxon>
    </lineage>
</organism>
<comment type="caution">
    <text evidence="1">The sequence shown here is derived from an EMBL/GenBank/DDBJ whole genome shotgun (WGS) entry which is preliminary data.</text>
</comment>
<evidence type="ECO:0000313" key="2">
    <source>
        <dbReference type="Proteomes" id="UP000654257"/>
    </source>
</evidence>
<proteinExistence type="predicted"/>
<dbReference type="RefSeq" id="WP_308933156.1">
    <property type="nucleotide sequence ID" value="NZ_BMCU01000001.1"/>
</dbReference>
<protein>
    <submittedName>
        <fullName evidence="1">Uncharacterized protein</fullName>
    </submittedName>
</protein>
<dbReference type="EMBL" id="BMCU01000001">
    <property type="protein sequence ID" value="GGF99553.1"/>
    <property type="molecule type" value="Genomic_DNA"/>
</dbReference>
<gene>
    <name evidence="1" type="ORF">GCM10007304_11760</name>
</gene>
<reference evidence="1" key="2">
    <citation type="submission" date="2020-09" db="EMBL/GenBank/DDBJ databases">
        <authorList>
            <person name="Sun Q."/>
            <person name="Sedlacek I."/>
        </authorList>
    </citation>
    <scope>NUCLEOTIDE SEQUENCE</scope>
    <source>
        <strain evidence="1">CCM 7905</strain>
    </source>
</reference>
<name>A0A917CWT7_9NOCA</name>
<reference evidence="1" key="1">
    <citation type="journal article" date="2014" name="Int. J. Syst. Evol. Microbiol.">
        <title>Complete genome sequence of Corynebacterium casei LMG S-19264T (=DSM 44701T), isolated from a smear-ripened cheese.</title>
        <authorList>
            <consortium name="US DOE Joint Genome Institute (JGI-PGF)"/>
            <person name="Walter F."/>
            <person name="Albersmeier A."/>
            <person name="Kalinowski J."/>
            <person name="Ruckert C."/>
        </authorList>
    </citation>
    <scope>NUCLEOTIDE SEQUENCE</scope>
    <source>
        <strain evidence="1">CCM 7905</strain>
    </source>
</reference>
<accession>A0A917CWT7</accession>
<dbReference type="AlphaFoldDB" id="A0A917CWT7"/>
<evidence type="ECO:0000313" key="1">
    <source>
        <dbReference type="EMBL" id="GGF99553.1"/>
    </source>
</evidence>
<dbReference type="Proteomes" id="UP000654257">
    <property type="component" value="Unassembled WGS sequence"/>
</dbReference>
<sequence>MEPHAIPSWQFAFDDLCTWYVVITDPHADLTGWSIHYNHIDGTADSSPFVQNDADFRYIELATRTAWTATIEAAALLDGFETAGGQILPVEPWDGLAAWLVESMTDSRPGMIIDLGPNTDIPDEEIEDFELVNAQIHVLEDGVFLVRRSRRILRQLRFVDHSVAGLDLDLWHHDGLFDDCTDGYLFSRDRHLVASACAAWLRDNGGEDALDQLGCSFEFADELPRTT</sequence>
<keyword evidence="2" id="KW-1185">Reference proteome</keyword>